<comment type="caution">
    <text evidence="3">The sequence shown here is derived from an EMBL/GenBank/DDBJ whole genome shotgun (WGS) entry which is preliminary data.</text>
</comment>
<organism evidence="3 4">
    <name type="scientific">Sphingomonas oleivorans</name>
    <dbReference type="NCBI Taxonomy" id="1735121"/>
    <lineage>
        <taxon>Bacteria</taxon>
        <taxon>Pseudomonadati</taxon>
        <taxon>Pseudomonadota</taxon>
        <taxon>Alphaproteobacteria</taxon>
        <taxon>Sphingomonadales</taxon>
        <taxon>Sphingomonadaceae</taxon>
        <taxon>Sphingomonas</taxon>
    </lineage>
</organism>
<dbReference type="PANTHER" id="PTHR34068:SF1">
    <property type="entry name" value="UPF0145 PROTEIN YBJQ"/>
    <property type="match status" value="1"/>
</dbReference>
<reference evidence="3 4" key="1">
    <citation type="submission" date="2017-09" db="EMBL/GenBank/DDBJ databases">
        <title>Sphingomonas panjinensis sp.nov., isolated from oil-contaminated soil.</title>
        <authorList>
            <person name="Wang L."/>
            <person name="Chen L."/>
        </authorList>
    </citation>
    <scope>NUCLEOTIDE SEQUENCE [LARGE SCALE GENOMIC DNA]</scope>
    <source>
        <strain evidence="3 4">FW-11</strain>
    </source>
</reference>
<evidence type="ECO:0000313" key="4">
    <source>
        <dbReference type="Proteomes" id="UP000244162"/>
    </source>
</evidence>
<dbReference type="Gene3D" id="3.30.110.70">
    <property type="entry name" value="Hypothetical protein apc22750. Chain B"/>
    <property type="match status" value="1"/>
</dbReference>
<evidence type="ECO:0000256" key="1">
    <source>
        <dbReference type="ARBA" id="ARBA00010751"/>
    </source>
</evidence>
<evidence type="ECO:0000313" key="3">
    <source>
        <dbReference type="EMBL" id="PTQ10752.1"/>
    </source>
</evidence>
<dbReference type="SUPFAM" id="SSF117782">
    <property type="entry name" value="YbjQ-like"/>
    <property type="match status" value="1"/>
</dbReference>
<dbReference type="OrthoDB" id="9796448at2"/>
<dbReference type="Pfam" id="PF01906">
    <property type="entry name" value="YbjQ_1"/>
    <property type="match status" value="1"/>
</dbReference>
<dbReference type="RefSeq" id="WP_107967775.1">
    <property type="nucleotide sequence ID" value="NZ_NWBU01000009.1"/>
</dbReference>
<dbReference type="InterPro" id="IPR002765">
    <property type="entry name" value="UPF0145_YbjQ-like"/>
</dbReference>
<dbReference type="PANTHER" id="PTHR34068">
    <property type="entry name" value="UPF0145 PROTEIN YBJQ"/>
    <property type="match status" value="1"/>
</dbReference>
<gene>
    <name evidence="3" type="ORF">CLG96_10110</name>
</gene>
<proteinExistence type="inferred from homology"/>
<dbReference type="HAMAP" id="MF_00338">
    <property type="entry name" value="UPF0145"/>
    <property type="match status" value="1"/>
</dbReference>
<sequence>MIVTTTQSVEGRQITAYLGVVTGEVIVGANIFRDLFAGIRDIVGGRSGAYENALRGAREQAFAELEAEAAALGAGAVVGVDIDYEVIGKDGSMLMVSVSGTAVRLA</sequence>
<comment type="similarity">
    <text evidence="1 2">Belongs to the UPF0145 family.</text>
</comment>
<dbReference type="InterPro" id="IPR035439">
    <property type="entry name" value="UPF0145_dom_sf"/>
</dbReference>
<dbReference type="EMBL" id="NWBU01000009">
    <property type="protein sequence ID" value="PTQ10752.1"/>
    <property type="molecule type" value="Genomic_DNA"/>
</dbReference>
<accession>A0A2T5FXA7</accession>
<dbReference type="Proteomes" id="UP000244162">
    <property type="component" value="Unassembled WGS sequence"/>
</dbReference>
<evidence type="ECO:0000256" key="2">
    <source>
        <dbReference type="HAMAP-Rule" id="MF_00338"/>
    </source>
</evidence>
<keyword evidence="4" id="KW-1185">Reference proteome</keyword>
<dbReference type="AlphaFoldDB" id="A0A2T5FXA7"/>
<name>A0A2T5FXA7_9SPHN</name>
<dbReference type="NCBIfam" id="NF002776">
    <property type="entry name" value="PRK02877.1"/>
    <property type="match status" value="1"/>
</dbReference>
<protein>
    <recommendedName>
        <fullName evidence="2">UPF0145 protein CLG96_10110</fullName>
    </recommendedName>
</protein>